<dbReference type="SUPFAM" id="SSF48179">
    <property type="entry name" value="6-phosphogluconate dehydrogenase C-terminal domain-like"/>
    <property type="match status" value="1"/>
</dbReference>
<comment type="catalytic activity">
    <reaction evidence="4 6">
        <text>sn-glycerol 3-phosphate + NAD(+) = dihydroxyacetone phosphate + NADH + H(+)</text>
        <dbReference type="Rhea" id="RHEA:11092"/>
        <dbReference type="ChEBI" id="CHEBI:15378"/>
        <dbReference type="ChEBI" id="CHEBI:57540"/>
        <dbReference type="ChEBI" id="CHEBI:57597"/>
        <dbReference type="ChEBI" id="CHEBI:57642"/>
        <dbReference type="ChEBI" id="CHEBI:57945"/>
        <dbReference type="EC" id="1.1.1.8"/>
    </reaction>
</comment>
<dbReference type="InterPro" id="IPR008927">
    <property type="entry name" value="6-PGluconate_DH-like_C_sf"/>
</dbReference>
<dbReference type="Pfam" id="PF01210">
    <property type="entry name" value="NAD_Gly3P_dh_N"/>
    <property type="match status" value="1"/>
</dbReference>
<dbReference type="PANTHER" id="PTHR11728:SF8">
    <property type="entry name" value="GLYCEROL-3-PHOSPHATE DEHYDROGENASE [NAD(+)]-RELATED"/>
    <property type="match status" value="1"/>
</dbReference>
<reference evidence="10 11" key="1">
    <citation type="submission" date="2019-03" db="EMBL/GenBank/DDBJ databases">
        <title>Rhodosporidium diobovatum UCD-FST 08-225 genome sequencing, assembly, and annotation.</title>
        <authorList>
            <person name="Fakankun I.U."/>
            <person name="Fristensky B."/>
            <person name="Levin D.B."/>
        </authorList>
    </citation>
    <scope>NUCLEOTIDE SEQUENCE [LARGE SCALE GENOMIC DNA]</scope>
    <source>
        <strain evidence="10 11">UCD-FST 08-225</strain>
    </source>
</reference>
<comment type="similarity">
    <text evidence="1 5">Belongs to the NAD-dependent glycerol-3-phosphate dehydrogenase family.</text>
</comment>
<evidence type="ECO:0000256" key="2">
    <source>
        <dbReference type="ARBA" id="ARBA00023002"/>
    </source>
</evidence>
<dbReference type="GO" id="GO:0005829">
    <property type="term" value="C:cytosol"/>
    <property type="evidence" value="ECO:0007669"/>
    <property type="project" value="TreeGrafter"/>
</dbReference>
<feature type="compositionally biased region" description="Basic and acidic residues" evidence="7">
    <location>
        <begin position="80"/>
        <end position="103"/>
    </location>
</feature>
<evidence type="ECO:0000256" key="4">
    <source>
        <dbReference type="ARBA" id="ARBA00048683"/>
    </source>
</evidence>
<dbReference type="PRINTS" id="PR00077">
    <property type="entry name" value="GPDHDRGNASE"/>
</dbReference>
<dbReference type="OrthoDB" id="10263760at2759"/>
<keyword evidence="2 5" id="KW-0560">Oxidoreductase</keyword>
<dbReference type="PROSITE" id="PS00957">
    <property type="entry name" value="NAD_G3PDH"/>
    <property type="match status" value="1"/>
</dbReference>
<dbReference type="GO" id="GO:0005634">
    <property type="term" value="C:nucleus"/>
    <property type="evidence" value="ECO:0007669"/>
    <property type="project" value="TreeGrafter"/>
</dbReference>
<evidence type="ECO:0000256" key="3">
    <source>
        <dbReference type="ARBA" id="ARBA00023027"/>
    </source>
</evidence>
<dbReference type="InterPro" id="IPR036291">
    <property type="entry name" value="NAD(P)-bd_dom_sf"/>
</dbReference>
<evidence type="ECO:0000256" key="7">
    <source>
        <dbReference type="SAM" id="MobiDB-lite"/>
    </source>
</evidence>
<dbReference type="GO" id="GO:0051287">
    <property type="term" value="F:NAD binding"/>
    <property type="evidence" value="ECO:0007669"/>
    <property type="project" value="UniProtKB-UniRule"/>
</dbReference>
<keyword evidence="3 5" id="KW-0520">NAD</keyword>
<dbReference type="FunFam" id="1.10.1040.10:FF:000004">
    <property type="entry name" value="Glycerol-3-phosphate dehydrogenase [NAD(+)]"/>
    <property type="match status" value="1"/>
</dbReference>
<dbReference type="STRING" id="5288.A0A5C5G0C5"/>
<dbReference type="EC" id="1.1.1.8" evidence="6"/>
<dbReference type="InterPro" id="IPR011128">
    <property type="entry name" value="G3P_DH_NAD-dep_N"/>
</dbReference>
<dbReference type="Gene3D" id="3.40.50.720">
    <property type="entry name" value="NAD(P)-binding Rossmann-like Domain"/>
    <property type="match status" value="1"/>
</dbReference>
<dbReference type="AlphaFoldDB" id="A0A5C5G0C5"/>
<dbReference type="InterPro" id="IPR017751">
    <property type="entry name" value="G3P_DH_NAD-dep_euk"/>
</dbReference>
<evidence type="ECO:0000259" key="9">
    <source>
        <dbReference type="Pfam" id="PF07479"/>
    </source>
</evidence>
<comment type="caution">
    <text evidence="10">The sequence shown here is derived from an EMBL/GenBank/DDBJ whole genome shotgun (WGS) entry which is preliminary data.</text>
</comment>
<protein>
    <recommendedName>
        <fullName evidence="6">Glycerol-3-phosphate dehydrogenase [NAD(+)]</fullName>
        <ecNumber evidence="6">1.1.1.8</ecNumber>
    </recommendedName>
</protein>
<sequence>MPTRPEAVSTGSTQSLHEPPSGTATPAGESRSGSPLGFQIPSLPGSRPASPNGYSTPGSSRPPSPLLRAMANLSMSQQKQEQDEKDATADAGAEGEKRERRPSESVAEGLSRKGSLKAPMPRRGSSPALAPFLAKYDEYTGDSGKTQKICVIGSGSWGTALARLAAVNAAEKDGFDEEVRFWVRQREIPGKGLLTDIINETHENARYLPEMKLPDNLVAVPSLTECVKGATLIVFCVPHQFLPPVLKELSQPGVLTKGARAISAIKGIEVDLKNAEIYTYPSILERKLGLPCSALGGANIALEVANEEFCETTIGCPSAEDCALWEAVFSTTMFRVHAVQDVAGVSLSGALKNVVALGAGFVDGLGYGGNTKAAIIRIGLLEMSAFTKEFFPSSSPHTFSHHSAGVADLITTSFGGRNRKCAEAFIKSGKTFDELEEELLNGQRLQGVITSEEIYGFLKARNRLDGYPLFEKVYHICKREMDPKELFEGI</sequence>
<evidence type="ECO:0000259" key="8">
    <source>
        <dbReference type="Pfam" id="PF01210"/>
    </source>
</evidence>
<dbReference type="GO" id="GO:0042803">
    <property type="term" value="F:protein homodimerization activity"/>
    <property type="evidence" value="ECO:0007669"/>
    <property type="project" value="InterPro"/>
</dbReference>
<dbReference type="NCBIfam" id="TIGR03376">
    <property type="entry name" value="glycerol3P_DH"/>
    <property type="match status" value="1"/>
</dbReference>
<dbReference type="Pfam" id="PF07479">
    <property type="entry name" value="NAD_Gly3P_dh_C"/>
    <property type="match status" value="1"/>
</dbReference>
<dbReference type="InterPro" id="IPR006109">
    <property type="entry name" value="G3P_DH_NAD-dep_C"/>
</dbReference>
<dbReference type="InterPro" id="IPR006168">
    <property type="entry name" value="G3P_DH_NAD-dep"/>
</dbReference>
<dbReference type="GO" id="GO:0046168">
    <property type="term" value="P:glycerol-3-phosphate catabolic process"/>
    <property type="evidence" value="ECO:0007669"/>
    <property type="project" value="UniProtKB-UniRule"/>
</dbReference>
<dbReference type="GO" id="GO:0005975">
    <property type="term" value="P:carbohydrate metabolic process"/>
    <property type="evidence" value="ECO:0007669"/>
    <property type="project" value="InterPro"/>
</dbReference>
<dbReference type="PANTHER" id="PTHR11728">
    <property type="entry name" value="GLYCEROL-3-PHOSPHATE DEHYDROGENASE"/>
    <property type="match status" value="1"/>
</dbReference>
<keyword evidence="11" id="KW-1185">Reference proteome</keyword>
<dbReference type="FunFam" id="3.40.50.720:FF:000365">
    <property type="entry name" value="Glycerol-3-phosphate dehydrogenase [NAD(+)]"/>
    <property type="match status" value="1"/>
</dbReference>
<feature type="domain" description="Glycerol-3-phosphate dehydrogenase NAD-dependent N-terminal" evidence="8">
    <location>
        <begin position="148"/>
        <end position="319"/>
    </location>
</feature>
<feature type="region of interest" description="Disordered" evidence="7">
    <location>
        <begin position="1"/>
        <end position="127"/>
    </location>
</feature>
<gene>
    <name evidence="10" type="ORF">DMC30DRAFT_391780</name>
</gene>
<name>A0A5C5G0C5_9BASI</name>
<dbReference type="Gene3D" id="1.10.1040.10">
    <property type="entry name" value="N-(1-d-carboxylethyl)-l-norvaline Dehydrogenase, domain 2"/>
    <property type="match status" value="1"/>
</dbReference>
<accession>A0A5C5G0C5</accession>
<evidence type="ECO:0000313" key="11">
    <source>
        <dbReference type="Proteomes" id="UP000311382"/>
    </source>
</evidence>
<dbReference type="EMBL" id="SOZI01000023">
    <property type="protein sequence ID" value="TNY22538.1"/>
    <property type="molecule type" value="Genomic_DNA"/>
</dbReference>
<organism evidence="10 11">
    <name type="scientific">Rhodotorula diobovata</name>
    <dbReference type="NCBI Taxonomy" id="5288"/>
    <lineage>
        <taxon>Eukaryota</taxon>
        <taxon>Fungi</taxon>
        <taxon>Dikarya</taxon>
        <taxon>Basidiomycota</taxon>
        <taxon>Pucciniomycotina</taxon>
        <taxon>Microbotryomycetes</taxon>
        <taxon>Sporidiobolales</taxon>
        <taxon>Sporidiobolaceae</taxon>
        <taxon>Rhodotorula</taxon>
    </lineage>
</organism>
<dbReference type="InterPro" id="IPR013328">
    <property type="entry name" value="6PGD_dom2"/>
</dbReference>
<feature type="domain" description="Glycerol-3-phosphate dehydrogenase NAD-dependent C-terminal" evidence="9">
    <location>
        <begin position="341"/>
        <end position="487"/>
    </location>
</feature>
<dbReference type="Proteomes" id="UP000311382">
    <property type="component" value="Unassembled WGS sequence"/>
</dbReference>
<evidence type="ECO:0000313" key="10">
    <source>
        <dbReference type="EMBL" id="TNY22538.1"/>
    </source>
</evidence>
<evidence type="ECO:0000256" key="1">
    <source>
        <dbReference type="ARBA" id="ARBA00011009"/>
    </source>
</evidence>
<proteinExistence type="inferred from homology"/>
<evidence type="ECO:0000256" key="6">
    <source>
        <dbReference type="RuleBase" id="RU361243"/>
    </source>
</evidence>
<evidence type="ECO:0000256" key="5">
    <source>
        <dbReference type="RuleBase" id="RU000437"/>
    </source>
</evidence>
<dbReference type="SUPFAM" id="SSF51735">
    <property type="entry name" value="NAD(P)-binding Rossmann-fold domains"/>
    <property type="match status" value="1"/>
</dbReference>
<dbReference type="GO" id="GO:0141152">
    <property type="term" value="F:glycerol-3-phosphate dehydrogenase (NAD+) activity"/>
    <property type="evidence" value="ECO:0007669"/>
    <property type="project" value="UniProtKB-UniRule"/>
</dbReference>